<protein>
    <submittedName>
        <fullName evidence="6">D-2-hydroxyacid dehydrogenase</fullName>
    </submittedName>
</protein>
<dbReference type="PANTHER" id="PTHR43333:SF1">
    <property type="entry name" value="D-ISOMER SPECIFIC 2-HYDROXYACID DEHYDROGENASE NAD-BINDING DOMAIN-CONTAINING PROTEIN"/>
    <property type="match status" value="1"/>
</dbReference>
<dbReference type="SUPFAM" id="SSF52283">
    <property type="entry name" value="Formate/glycerate dehydrogenase catalytic domain-like"/>
    <property type="match status" value="1"/>
</dbReference>
<dbReference type="Pfam" id="PF02826">
    <property type="entry name" value="2-Hacid_dh_C"/>
    <property type="match status" value="1"/>
</dbReference>
<accession>A0AB74UCK5</accession>
<dbReference type="InterPro" id="IPR036291">
    <property type="entry name" value="NAD(P)-bd_dom_sf"/>
</dbReference>
<feature type="domain" description="D-isomer specific 2-hydroxyacid dehydrogenase NAD-binding" evidence="5">
    <location>
        <begin position="123"/>
        <end position="295"/>
    </location>
</feature>
<dbReference type="GO" id="GO:0051287">
    <property type="term" value="F:NAD binding"/>
    <property type="evidence" value="ECO:0007669"/>
    <property type="project" value="InterPro"/>
</dbReference>
<dbReference type="CDD" id="cd05300">
    <property type="entry name" value="2-Hacid_dh_1"/>
    <property type="match status" value="1"/>
</dbReference>
<reference evidence="6" key="1">
    <citation type="submission" date="2024-06" db="EMBL/GenBank/DDBJ databases">
        <title>Complete genome of Salinicola endophyticus HNIBRBA4755.</title>
        <authorList>
            <person name="Shin S.Y."/>
            <person name="Kang H."/>
            <person name="Song J."/>
        </authorList>
    </citation>
    <scope>NUCLEOTIDE SEQUENCE</scope>
    <source>
        <strain evidence="6">HNIBRBA4755</strain>
    </source>
</reference>
<organism evidence="6">
    <name type="scientific">Salinicola endophyticus</name>
    <dbReference type="NCBI Taxonomy" id="1949083"/>
    <lineage>
        <taxon>Bacteria</taxon>
        <taxon>Pseudomonadati</taxon>
        <taxon>Pseudomonadota</taxon>
        <taxon>Gammaproteobacteria</taxon>
        <taxon>Oceanospirillales</taxon>
        <taxon>Halomonadaceae</taxon>
        <taxon>Salinicola</taxon>
    </lineage>
</organism>
<evidence type="ECO:0000256" key="3">
    <source>
        <dbReference type="RuleBase" id="RU003719"/>
    </source>
</evidence>
<evidence type="ECO:0000259" key="5">
    <source>
        <dbReference type="Pfam" id="PF02826"/>
    </source>
</evidence>
<dbReference type="Gene3D" id="3.40.50.720">
    <property type="entry name" value="NAD(P)-binding Rossmann-like Domain"/>
    <property type="match status" value="2"/>
</dbReference>
<feature type="domain" description="D-isomer specific 2-hydroxyacid dehydrogenase catalytic" evidence="4">
    <location>
        <begin position="48"/>
        <end position="326"/>
    </location>
</feature>
<proteinExistence type="inferred from homology"/>
<sequence>MPVAAKPLEVHIYTDPAFRQSPDFSAERVRDILGEFAGLASRIVLGFSRDAATLDAALATADVLVVVGKLDLVDAAARAPALRWVHITSAGVDRVPLAALPAGLCVTNARGNHEARTFEFSLTALLMLNNAVPAFVTQQIERRWAQRALEPIEGKRVVILGMGALGSSAARAARQLGLEITGISRSGQPHPLADLSLPQARLPDALAEADFLLITLPLTAQTRCLVGAAELAALPPHAGVINIGRGPVLDVAALARRLEAGQLGGAVLDVFPEEPLAPESPYWRTPNLMVIPHSGLYDADYVPRCLRSFFANVTRYLAGEMLENQVDPALGY</sequence>
<gene>
    <name evidence="6" type="ORF">ABV408_18815</name>
</gene>
<dbReference type="PANTHER" id="PTHR43333">
    <property type="entry name" value="2-HACID_DH_C DOMAIN-CONTAINING PROTEIN"/>
    <property type="match status" value="1"/>
</dbReference>
<keyword evidence="1 3" id="KW-0560">Oxidoreductase</keyword>
<name>A0AB74UCK5_9GAMM</name>
<dbReference type="Pfam" id="PF00389">
    <property type="entry name" value="2-Hacid_dh"/>
    <property type="match status" value="1"/>
</dbReference>
<dbReference type="SUPFAM" id="SSF51735">
    <property type="entry name" value="NAD(P)-binding Rossmann-fold domains"/>
    <property type="match status" value="1"/>
</dbReference>
<keyword evidence="2" id="KW-0520">NAD</keyword>
<dbReference type="InterPro" id="IPR006139">
    <property type="entry name" value="D-isomer_2_OHA_DH_cat_dom"/>
</dbReference>
<dbReference type="GO" id="GO:0016616">
    <property type="term" value="F:oxidoreductase activity, acting on the CH-OH group of donors, NAD or NADP as acceptor"/>
    <property type="evidence" value="ECO:0007669"/>
    <property type="project" value="InterPro"/>
</dbReference>
<dbReference type="RefSeq" id="WP_353980403.1">
    <property type="nucleotide sequence ID" value="NZ_CP159578.1"/>
</dbReference>
<dbReference type="AlphaFoldDB" id="A0AB74UCK5"/>
<evidence type="ECO:0000256" key="1">
    <source>
        <dbReference type="ARBA" id="ARBA00023002"/>
    </source>
</evidence>
<evidence type="ECO:0000259" key="4">
    <source>
        <dbReference type="Pfam" id="PF00389"/>
    </source>
</evidence>
<comment type="similarity">
    <text evidence="3">Belongs to the D-isomer specific 2-hydroxyacid dehydrogenase family.</text>
</comment>
<dbReference type="InterPro" id="IPR006140">
    <property type="entry name" value="D-isomer_DH_NAD-bd"/>
</dbReference>
<evidence type="ECO:0000313" key="6">
    <source>
        <dbReference type="EMBL" id="XCJ79470.1"/>
    </source>
</evidence>
<evidence type="ECO:0000256" key="2">
    <source>
        <dbReference type="ARBA" id="ARBA00023027"/>
    </source>
</evidence>
<dbReference type="EMBL" id="CP159578">
    <property type="protein sequence ID" value="XCJ79470.1"/>
    <property type="molecule type" value="Genomic_DNA"/>
</dbReference>